<comment type="caution">
    <text evidence="1">The sequence shown here is derived from an EMBL/GenBank/DDBJ whole genome shotgun (WGS) entry which is preliminary data.</text>
</comment>
<gene>
    <name evidence="1" type="ORF">AG1IA_08725</name>
</gene>
<dbReference type="EMBL" id="AFRT01002772">
    <property type="protein sequence ID" value="ELU37247.1"/>
    <property type="molecule type" value="Genomic_DNA"/>
</dbReference>
<name>L8WKH2_THACA</name>
<evidence type="ECO:0000313" key="2">
    <source>
        <dbReference type="Proteomes" id="UP000011668"/>
    </source>
</evidence>
<proteinExistence type="predicted"/>
<dbReference type="Proteomes" id="UP000011668">
    <property type="component" value="Unassembled WGS sequence"/>
</dbReference>
<keyword evidence="2" id="KW-1185">Reference proteome</keyword>
<protein>
    <submittedName>
        <fullName evidence="1">Uncharacterized protein</fullName>
    </submittedName>
</protein>
<evidence type="ECO:0000313" key="1">
    <source>
        <dbReference type="EMBL" id="ELU37247.1"/>
    </source>
</evidence>
<organism evidence="1 2">
    <name type="scientific">Thanatephorus cucumeris (strain AG1-IA)</name>
    <name type="common">Rice sheath blight fungus</name>
    <name type="synonym">Rhizoctonia solani</name>
    <dbReference type="NCBI Taxonomy" id="983506"/>
    <lineage>
        <taxon>Eukaryota</taxon>
        <taxon>Fungi</taxon>
        <taxon>Dikarya</taxon>
        <taxon>Basidiomycota</taxon>
        <taxon>Agaricomycotina</taxon>
        <taxon>Agaricomycetes</taxon>
        <taxon>Cantharellales</taxon>
        <taxon>Ceratobasidiaceae</taxon>
        <taxon>Rhizoctonia</taxon>
        <taxon>Rhizoctonia solani AG-1</taxon>
    </lineage>
</organism>
<sequence length="105" mass="11042">MLPPINEGVIVSVAPGITEDQSTEWVSLLIGTMRVELSPSIIGSQINLTLVDETGDLNVVRSLEILNTLQCTSGNYTSSVSLLGAPRNLSSFGIGDQRVGSSRGP</sequence>
<reference evidence="1 2" key="1">
    <citation type="journal article" date="2013" name="Nat. Commun.">
        <title>The evolution and pathogenic mechanisms of the rice sheath blight pathogen.</title>
        <authorList>
            <person name="Zheng A."/>
            <person name="Lin R."/>
            <person name="Xu L."/>
            <person name="Qin P."/>
            <person name="Tang C."/>
            <person name="Ai P."/>
            <person name="Zhang D."/>
            <person name="Liu Y."/>
            <person name="Sun Z."/>
            <person name="Feng H."/>
            <person name="Wang Y."/>
            <person name="Chen Y."/>
            <person name="Liang X."/>
            <person name="Fu R."/>
            <person name="Li Q."/>
            <person name="Zhang J."/>
            <person name="Yu X."/>
            <person name="Xie Z."/>
            <person name="Ding L."/>
            <person name="Guan P."/>
            <person name="Tang J."/>
            <person name="Liang Y."/>
            <person name="Wang S."/>
            <person name="Deng Q."/>
            <person name="Li S."/>
            <person name="Zhu J."/>
            <person name="Wang L."/>
            <person name="Liu H."/>
            <person name="Li P."/>
        </authorList>
    </citation>
    <scope>NUCLEOTIDE SEQUENCE [LARGE SCALE GENOMIC DNA]</scope>
    <source>
        <strain evidence="2">AG-1 IA</strain>
    </source>
</reference>
<accession>L8WKH2</accession>
<dbReference type="AlphaFoldDB" id="L8WKH2"/>
<dbReference type="HOGENOM" id="CLU_2238439_0_0_1"/>